<dbReference type="AlphaFoldDB" id="A0A1G9BWA2"/>
<dbReference type="EMBL" id="FNFP01000002">
    <property type="protein sequence ID" value="SDK43719.1"/>
    <property type="molecule type" value="Genomic_DNA"/>
</dbReference>
<dbReference type="Pfam" id="PF02620">
    <property type="entry name" value="YceD"/>
    <property type="match status" value="1"/>
</dbReference>
<reference evidence="1 2" key="1">
    <citation type="submission" date="2016-10" db="EMBL/GenBank/DDBJ databases">
        <authorList>
            <person name="de Groot N.N."/>
        </authorList>
    </citation>
    <scope>NUCLEOTIDE SEQUENCE [LARGE SCALE GENOMIC DNA]</scope>
    <source>
        <strain evidence="1 2">DSM 18346</strain>
    </source>
</reference>
<protein>
    <recommendedName>
        <fullName evidence="3">DUF177 domain-containing protein</fullName>
    </recommendedName>
</protein>
<dbReference type="PANTHER" id="PTHR34374">
    <property type="entry name" value="LARGE RIBOSOMAL RNA SUBUNIT ACCUMULATION PROTEIN YCED HOMOLOG 1, CHLOROPLASTIC"/>
    <property type="match status" value="1"/>
</dbReference>
<sequence>MKLDLYTVKIGDQDKLTFNFTVNHNPINYYGDVLKVIEPIEIIGTVYNVGNKIFLNCSIETDLEVNCGRCLKSFTYPLKTKMDVELIQEDEVQEEDYSDDIITYKDNTIDFSEIAKEQIITSIPMKVVCSKDCKGLCEACGTDLNIEPCRCNTNKDRDIDPRLAKLKELLQQD</sequence>
<keyword evidence="2" id="KW-1185">Reference proteome</keyword>
<name>A0A1G9BWA2_9FIRM</name>
<evidence type="ECO:0008006" key="3">
    <source>
        <dbReference type="Google" id="ProtNLM"/>
    </source>
</evidence>
<dbReference type="RefSeq" id="WP_176762082.1">
    <property type="nucleotide sequence ID" value="NZ_FNFP01000002.1"/>
</dbReference>
<dbReference type="Proteomes" id="UP000198718">
    <property type="component" value="Unassembled WGS sequence"/>
</dbReference>
<gene>
    <name evidence="1" type="ORF">SAMN05660472_01289</name>
</gene>
<accession>A0A1G9BWA2</accession>
<proteinExistence type="predicted"/>
<dbReference type="InterPro" id="IPR003772">
    <property type="entry name" value="YceD"/>
</dbReference>
<organism evidence="1 2">
    <name type="scientific">Natronincola ferrireducens</name>
    <dbReference type="NCBI Taxonomy" id="393762"/>
    <lineage>
        <taxon>Bacteria</taxon>
        <taxon>Bacillati</taxon>
        <taxon>Bacillota</taxon>
        <taxon>Clostridia</taxon>
        <taxon>Peptostreptococcales</taxon>
        <taxon>Natronincolaceae</taxon>
        <taxon>Natronincola</taxon>
    </lineage>
</organism>
<evidence type="ECO:0000313" key="2">
    <source>
        <dbReference type="Proteomes" id="UP000198718"/>
    </source>
</evidence>
<dbReference type="STRING" id="393762.SAMN05660472_01289"/>
<evidence type="ECO:0000313" key="1">
    <source>
        <dbReference type="EMBL" id="SDK43719.1"/>
    </source>
</evidence>
<dbReference type="PANTHER" id="PTHR34374:SF1">
    <property type="entry name" value="LARGE RIBOSOMAL RNA SUBUNIT ACCUMULATION PROTEIN YCED HOMOLOG 1, CHLOROPLASTIC"/>
    <property type="match status" value="1"/>
</dbReference>